<dbReference type="EMBL" id="JXJN01020672">
    <property type="status" value="NOT_ANNOTATED_CDS"/>
    <property type="molecule type" value="Genomic_DNA"/>
</dbReference>
<name>A0A1B0BUG3_9MUSC</name>
<organism evidence="2 3">
    <name type="scientific">Glossina palpalis gambiensis</name>
    <dbReference type="NCBI Taxonomy" id="67801"/>
    <lineage>
        <taxon>Eukaryota</taxon>
        <taxon>Metazoa</taxon>
        <taxon>Ecdysozoa</taxon>
        <taxon>Arthropoda</taxon>
        <taxon>Hexapoda</taxon>
        <taxon>Insecta</taxon>
        <taxon>Pterygota</taxon>
        <taxon>Neoptera</taxon>
        <taxon>Endopterygota</taxon>
        <taxon>Diptera</taxon>
        <taxon>Brachycera</taxon>
        <taxon>Muscomorpha</taxon>
        <taxon>Hippoboscoidea</taxon>
        <taxon>Glossinidae</taxon>
        <taxon>Glossina</taxon>
    </lineage>
</organism>
<accession>A0A1B0BUG3</accession>
<dbReference type="EMBL" id="JXJN01020674">
    <property type="status" value="NOT_ANNOTATED_CDS"/>
    <property type="molecule type" value="Genomic_DNA"/>
</dbReference>
<evidence type="ECO:0000313" key="2">
    <source>
        <dbReference type="EnsemblMetazoa" id="GPPI040881-PA"/>
    </source>
</evidence>
<keyword evidence="1" id="KW-0472">Membrane</keyword>
<dbReference type="Proteomes" id="UP000092460">
    <property type="component" value="Unassembled WGS sequence"/>
</dbReference>
<dbReference type="EnsemblMetazoa" id="GPPI040881-RA">
    <property type="protein sequence ID" value="GPPI040881-PA"/>
    <property type="gene ID" value="GPPI040881"/>
</dbReference>
<keyword evidence="3" id="KW-1185">Reference proteome</keyword>
<reference evidence="3" key="1">
    <citation type="submission" date="2015-01" db="EMBL/GenBank/DDBJ databases">
        <authorList>
            <person name="Aksoy S."/>
            <person name="Warren W."/>
            <person name="Wilson R.K."/>
        </authorList>
    </citation>
    <scope>NUCLEOTIDE SEQUENCE [LARGE SCALE GENOMIC DNA]</scope>
    <source>
        <strain evidence="3">IAEA</strain>
    </source>
</reference>
<dbReference type="EMBL" id="JXJN01020673">
    <property type="status" value="NOT_ANNOTATED_CDS"/>
    <property type="molecule type" value="Genomic_DNA"/>
</dbReference>
<keyword evidence="1" id="KW-0812">Transmembrane</keyword>
<protein>
    <submittedName>
        <fullName evidence="2">Uncharacterized protein</fullName>
    </submittedName>
</protein>
<keyword evidence="1" id="KW-1133">Transmembrane helix</keyword>
<evidence type="ECO:0000256" key="1">
    <source>
        <dbReference type="SAM" id="Phobius"/>
    </source>
</evidence>
<reference evidence="2" key="2">
    <citation type="submission" date="2020-05" db="UniProtKB">
        <authorList>
            <consortium name="EnsemblMetazoa"/>
        </authorList>
    </citation>
    <scope>IDENTIFICATION</scope>
    <source>
        <strain evidence="2">IAEA</strain>
    </source>
</reference>
<dbReference type="AlphaFoldDB" id="A0A1B0BUG3"/>
<evidence type="ECO:0000313" key="3">
    <source>
        <dbReference type="Proteomes" id="UP000092460"/>
    </source>
</evidence>
<dbReference type="VEuPathDB" id="VectorBase:GPPI040881"/>
<feature type="transmembrane region" description="Helical" evidence="1">
    <location>
        <begin position="31"/>
        <end position="58"/>
    </location>
</feature>
<sequence length="86" mass="9966">MHEEKKNKKFWGKFLKDTASPSMDPLNCAEFYLYSITWLNGMYHIAVAVIAVVVFQFIETTCLQGDQLTQLKAGFFKKNKEIGRKE</sequence>
<proteinExistence type="predicted"/>